<proteinExistence type="predicted"/>
<dbReference type="Pfam" id="PF09673">
    <property type="entry name" value="TrbC_Ftype"/>
    <property type="match status" value="1"/>
</dbReference>
<dbReference type="InterPro" id="IPR014113">
    <property type="entry name" value="T4SS_TrbC_subgr"/>
</dbReference>
<organism evidence="1 2">
    <name type="scientific">Photobacterium damselae</name>
    <dbReference type="NCBI Taxonomy" id="38293"/>
    <lineage>
        <taxon>Bacteria</taxon>
        <taxon>Pseudomonadati</taxon>
        <taxon>Pseudomonadota</taxon>
        <taxon>Gammaproteobacteria</taxon>
        <taxon>Vibrionales</taxon>
        <taxon>Vibrionaceae</taxon>
        <taxon>Photobacterium</taxon>
    </lineage>
</organism>
<evidence type="ECO:0000313" key="2">
    <source>
        <dbReference type="Proteomes" id="UP000251647"/>
    </source>
</evidence>
<dbReference type="OrthoDB" id="6854459at2"/>
<gene>
    <name evidence="1" type="ORF">NCTC11647_03953</name>
</gene>
<protein>
    <submittedName>
        <fullName evidence="1">Conjugal transfer pilus assembly protein TrbC</fullName>
    </submittedName>
</protein>
<dbReference type="NCBIfam" id="TIGR02742">
    <property type="entry name" value="TrbC_Ftype"/>
    <property type="match status" value="1"/>
</dbReference>
<reference evidence="1 2" key="1">
    <citation type="submission" date="2018-06" db="EMBL/GenBank/DDBJ databases">
        <authorList>
            <consortium name="Pathogen Informatics"/>
            <person name="Doyle S."/>
        </authorList>
    </citation>
    <scope>NUCLEOTIDE SEQUENCE [LARGE SCALE GENOMIC DNA]</scope>
    <source>
        <strain evidence="1 2">NCTC11647</strain>
    </source>
</reference>
<dbReference type="Proteomes" id="UP000251647">
    <property type="component" value="Unassembled WGS sequence"/>
</dbReference>
<dbReference type="EMBL" id="UATL01000006">
    <property type="protein sequence ID" value="SPY45169.1"/>
    <property type="molecule type" value="Genomic_DNA"/>
</dbReference>
<dbReference type="RefSeq" id="WP_005306791.1">
    <property type="nucleotide sequence ID" value="NZ_PYOG01000037.1"/>
</dbReference>
<name>A0A2T3Q8E7_PHODM</name>
<evidence type="ECO:0000313" key="1">
    <source>
        <dbReference type="EMBL" id="SPY45169.1"/>
    </source>
</evidence>
<sequence>MKPAKLALILLCSVGLPVQAWTEQETHELQRQKEAQAASFFTPDTNTLNIESLLKAKQYKKMAQALNDEANNRIISTQNPNAAPPSVLIFASLNMPSASLKQLLYQANQYRLPVVIRGVLPGGFTQTVNMVQGLVAPNHAKKPLGGVSINPIWFKQFNIKQVSAFVVMKEGACQGKPPCDPDNYDVVYGNVSVFDALTTLGQRGQYADIANRVIAQ</sequence>
<accession>A0A2T3Q8E7</accession>
<dbReference type="InterPro" id="IPR019106">
    <property type="entry name" value="T4SS_TrbC"/>
</dbReference>
<dbReference type="AlphaFoldDB" id="A0A2T3Q8E7"/>